<sequence>MSMLDFAHHIIAVANENDKKITNLQLQKVMYFSLKDALKNNRFTKEQINEIYDTPFEVWRYGPVVRNVYELYKPNGASPIIEEDHEQDVFKPINDIILKYLDEDPFKLVGKTHEESFWRDNEQYISGWRSLIKYGVDKVME</sequence>
<dbReference type="InterPro" id="IPR025272">
    <property type="entry name" value="SocA_Panacea"/>
</dbReference>
<feature type="domain" description="Antitoxin SocA-like Panacea" evidence="1">
    <location>
        <begin position="26"/>
        <end position="116"/>
    </location>
</feature>
<organism evidence="2 3">
    <name type="scientific">Candidatus Enterococcus avicola</name>
    <dbReference type="NCBI Taxonomy" id="2838561"/>
    <lineage>
        <taxon>Bacteria</taxon>
        <taxon>Bacillati</taxon>
        <taxon>Bacillota</taxon>
        <taxon>Bacilli</taxon>
        <taxon>Lactobacillales</taxon>
        <taxon>Enterococcaceae</taxon>
        <taxon>Enterococcus</taxon>
    </lineage>
</organism>
<reference evidence="2" key="1">
    <citation type="journal article" date="2021" name="PeerJ">
        <title>Extensive microbial diversity within the chicken gut microbiome revealed by metagenomics and culture.</title>
        <authorList>
            <person name="Gilroy R."/>
            <person name="Ravi A."/>
            <person name="Getino M."/>
            <person name="Pursley I."/>
            <person name="Horton D.L."/>
            <person name="Alikhan N.F."/>
            <person name="Baker D."/>
            <person name="Gharbi K."/>
            <person name="Hall N."/>
            <person name="Watson M."/>
            <person name="Adriaenssens E.M."/>
            <person name="Foster-Nyarko E."/>
            <person name="Jarju S."/>
            <person name="Secka A."/>
            <person name="Antonio M."/>
            <person name="Oren A."/>
            <person name="Chaudhuri R.R."/>
            <person name="La Ragione R."/>
            <person name="Hildebrand F."/>
            <person name="Pallen M.J."/>
        </authorList>
    </citation>
    <scope>NUCLEOTIDE SEQUENCE</scope>
    <source>
        <strain evidence="2">CHK172-16539</strain>
    </source>
</reference>
<evidence type="ECO:0000313" key="3">
    <source>
        <dbReference type="Proteomes" id="UP000824063"/>
    </source>
</evidence>
<evidence type="ECO:0000259" key="1">
    <source>
        <dbReference type="Pfam" id="PF13274"/>
    </source>
</evidence>
<proteinExistence type="predicted"/>
<dbReference type="AlphaFoldDB" id="A0A9D2F524"/>
<protein>
    <submittedName>
        <fullName evidence="2">DUF4065 domain-containing protein</fullName>
    </submittedName>
</protein>
<accession>A0A9D2F524</accession>
<gene>
    <name evidence="2" type="ORF">IAA20_01540</name>
</gene>
<reference evidence="2" key="2">
    <citation type="submission" date="2021-04" db="EMBL/GenBank/DDBJ databases">
        <authorList>
            <person name="Gilroy R."/>
        </authorList>
    </citation>
    <scope>NUCLEOTIDE SEQUENCE</scope>
    <source>
        <strain evidence="2">CHK172-16539</strain>
    </source>
</reference>
<name>A0A9D2F524_9ENTE</name>
<evidence type="ECO:0000313" key="2">
    <source>
        <dbReference type="EMBL" id="HIZ52615.1"/>
    </source>
</evidence>
<dbReference type="Pfam" id="PF13274">
    <property type="entry name" value="SocA_Panacea"/>
    <property type="match status" value="1"/>
</dbReference>
<dbReference type="Proteomes" id="UP000824063">
    <property type="component" value="Unassembled WGS sequence"/>
</dbReference>
<comment type="caution">
    <text evidence="2">The sequence shown here is derived from an EMBL/GenBank/DDBJ whole genome shotgun (WGS) entry which is preliminary data.</text>
</comment>
<dbReference type="EMBL" id="DXBN01000037">
    <property type="protein sequence ID" value="HIZ52615.1"/>
    <property type="molecule type" value="Genomic_DNA"/>
</dbReference>